<dbReference type="AlphaFoldDB" id="A0A9D4WLP2"/>
<organism evidence="1 2">
    <name type="scientific">Pisum sativum</name>
    <name type="common">Garden pea</name>
    <name type="synonym">Lathyrus oleraceus</name>
    <dbReference type="NCBI Taxonomy" id="3888"/>
    <lineage>
        <taxon>Eukaryota</taxon>
        <taxon>Viridiplantae</taxon>
        <taxon>Streptophyta</taxon>
        <taxon>Embryophyta</taxon>
        <taxon>Tracheophyta</taxon>
        <taxon>Spermatophyta</taxon>
        <taxon>Magnoliopsida</taxon>
        <taxon>eudicotyledons</taxon>
        <taxon>Gunneridae</taxon>
        <taxon>Pentapetalae</taxon>
        <taxon>rosids</taxon>
        <taxon>fabids</taxon>
        <taxon>Fabales</taxon>
        <taxon>Fabaceae</taxon>
        <taxon>Papilionoideae</taxon>
        <taxon>50 kb inversion clade</taxon>
        <taxon>NPAAA clade</taxon>
        <taxon>Hologalegina</taxon>
        <taxon>IRL clade</taxon>
        <taxon>Fabeae</taxon>
        <taxon>Lathyrus</taxon>
    </lineage>
</organism>
<dbReference type="SUPFAM" id="SSF54928">
    <property type="entry name" value="RNA-binding domain, RBD"/>
    <property type="match status" value="1"/>
</dbReference>
<evidence type="ECO:0008006" key="3">
    <source>
        <dbReference type="Google" id="ProtNLM"/>
    </source>
</evidence>
<keyword evidence="2" id="KW-1185">Reference proteome</keyword>
<protein>
    <recommendedName>
        <fullName evidence="3">RRM domain-containing protein</fullName>
    </recommendedName>
</protein>
<dbReference type="Gramene" id="Psat05G0112900-T1">
    <property type="protein sequence ID" value="KAI5403864.1"/>
    <property type="gene ID" value="KIW84_051129"/>
</dbReference>
<dbReference type="Proteomes" id="UP001058974">
    <property type="component" value="Chromosome 5"/>
</dbReference>
<dbReference type="InterPro" id="IPR035979">
    <property type="entry name" value="RBD_domain_sf"/>
</dbReference>
<comment type="caution">
    <text evidence="1">The sequence shown here is derived from an EMBL/GenBank/DDBJ whole genome shotgun (WGS) entry which is preliminary data.</text>
</comment>
<dbReference type="EMBL" id="JAMSHJ010000005">
    <property type="protein sequence ID" value="KAI5403864.1"/>
    <property type="molecule type" value="Genomic_DNA"/>
</dbReference>
<dbReference type="GO" id="GO:0003676">
    <property type="term" value="F:nucleic acid binding"/>
    <property type="evidence" value="ECO:0007669"/>
    <property type="project" value="InterPro"/>
</dbReference>
<evidence type="ECO:0000313" key="1">
    <source>
        <dbReference type="EMBL" id="KAI5403864.1"/>
    </source>
</evidence>
<sequence length="477" mass="55087">MSSEAHRWRVSSDNNFRKRKGVKWDAITSGDRDKENKTTTFYIIEFGDKTDANDAKGLYQAFMSMRDIDEVIIPPKRNARRNMYGFIRFFNMKNNRLLATKLDNIFLDGRKIFANIPRFQRKEINLKQKVLKHKVEFGDKGKRTRFHSDEPSVQPKAHMKFQSNVEEMSIFAKAYIGVMENPDLVEGEVKALVKDMGIWLGQWFKEVRKWKSEDVDPERVTWLRCYGLPYHVWNVRFFEFLSATLGIYVCSDDNISRGVRMDVARIMIRTRCASVINEVLNILINDKMFRIRMMEEAQGPVDIFSLRNLKDERDSESSHSELERCIRDSVMEEEDDIVIEVLPLEKRDRVLVADVMGDQILGVKEVAMFDREKAVQNVQNVTPIVVSLGIINKKEKSDEVFVAKDLVDFEGALLELGGENIMNGPTLLDLPSLGLISFDGACKAVRRPIPKKKIVKVVKDLGELGVINPSYFRLFQL</sequence>
<proteinExistence type="predicted"/>
<dbReference type="PANTHER" id="PTHR34427">
    <property type="entry name" value="DUF4283 DOMAIN PROTEIN"/>
    <property type="match status" value="1"/>
</dbReference>
<dbReference type="PANTHER" id="PTHR34427:SF5">
    <property type="entry name" value="DUF4283 DOMAIN-CONTAINING PROTEIN"/>
    <property type="match status" value="1"/>
</dbReference>
<name>A0A9D4WLP2_PEA</name>
<accession>A0A9D4WLP2</accession>
<reference evidence="1 2" key="1">
    <citation type="journal article" date="2022" name="Nat. Genet.">
        <title>Improved pea reference genome and pan-genome highlight genomic features and evolutionary characteristics.</title>
        <authorList>
            <person name="Yang T."/>
            <person name="Liu R."/>
            <person name="Luo Y."/>
            <person name="Hu S."/>
            <person name="Wang D."/>
            <person name="Wang C."/>
            <person name="Pandey M.K."/>
            <person name="Ge S."/>
            <person name="Xu Q."/>
            <person name="Li N."/>
            <person name="Li G."/>
            <person name="Huang Y."/>
            <person name="Saxena R.K."/>
            <person name="Ji Y."/>
            <person name="Li M."/>
            <person name="Yan X."/>
            <person name="He Y."/>
            <person name="Liu Y."/>
            <person name="Wang X."/>
            <person name="Xiang C."/>
            <person name="Varshney R.K."/>
            <person name="Ding H."/>
            <person name="Gao S."/>
            <person name="Zong X."/>
        </authorList>
    </citation>
    <scope>NUCLEOTIDE SEQUENCE [LARGE SCALE GENOMIC DNA]</scope>
    <source>
        <strain evidence="1 2">cv. Zhongwan 6</strain>
    </source>
</reference>
<evidence type="ECO:0000313" key="2">
    <source>
        <dbReference type="Proteomes" id="UP001058974"/>
    </source>
</evidence>
<gene>
    <name evidence="1" type="ORF">KIW84_051129</name>
</gene>